<comment type="caution">
    <text evidence="2">The sequence shown here is derived from an EMBL/GenBank/DDBJ whole genome shotgun (WGS) entry which is preliminary data.</text>
</comment>
<dbReference type="RefSeq" id="WP_209665581.1">
    <property type="nucleotide sequence ID" value="NZ_JAGGMS010000001.1"/>
</dbReference>
<proteinExistence type="predicted"/>
<dbReference type="Pfam" id="PF18739">
    <property type="entry name" value="HEPN_Apea"/>
    <property type="match status" value="1"/>
</dbReference>
<organism evidence="2 3">
    <name type="scientific">Amycolatopsis magusensis</name>
    <dbReference type="NCBI Taxonomy" id="882444"/>
    <lineage>
        <taxon>Bacteria</taxon>
        <taxon>Bacillati</taxon>
        <taxon>Actinomycetota</taxon>
        <taxon>Actinomycetes</taxon>
        <taxon>Pseudonocardiales</taxon>
        <taxon>Pseudonocardiaceae</taxon>
        <taxon>Amycolatopsis</taxon>
    </lineage>
</organism>
<dbReference type="EMBL" id="JAGGMS010000001">
    <property type="protein sequence ID" value="MBP2182235.1"/>
    <property type="molecule type" value="Genomic_DNA"/>
</dbReference>
<keyword evidence="3" id="KW-1185">Reference proteome</keyword>
<name>A0ABS4PS44_9PSEU</name>
<evidence type="ECO:0000259" key="1">
    <source>
        <dbReference type="Pfam" id="PF18739"/>
    </source>
</evidence>
<accession>A0ABS4PS44</accession>
<sequence length="290" mass="33246">MIEYDDDRRFDEIRNDVGRLQSLVTLCMDMHVETDRLVLQHPDIRVTMLNGDVSRHEQRVEFLATPLKYEGNKAWRRRLSQKNLVSLEELGGVSAVARWLERSKRFERALDSLMSAGRARQMYVENRFLNIAGAAESFHRSVYGGTYMDPPEFSKLIEEYIKITPDEHREWLVNRIGYANDWPLRKRLKDLADRASGAIEPLIGNKRRWSNLVSGVRNNLTHLGQEPSPFGSGDLHFLTKSVYAAVRVCMLLEAGASLDVLSEKSEASNVYWYRERLKDAMGAITGALKS</sequence>
<evidence type="ECO:0000313" key="3">
    <source>
        <dbReference type="Proteomes" id="UP000741013"/>
    </source>
</evidence>
<dbReference type="InterPro" id="IPR041229">
    <property type="entry name" value="HEPN_Apea"/>
</dbReference>
<evidence type="ECO:0000313" key="2">
    <source>
        <dbReference type="EMBL" id="MBP2182235.1"/>
    </source>
</evidence>
<reference evidence="2 3" key="1">
    <citation type="submission" date="2021-03" db="EMBL/GenBank/DDBJ databases">
        <title>Sequencing the genomes of 1000 actinobacteria strains.</title>
        <authorList>
            <person name="Klenk H.-P."/>
        </authorList>
    </citation>
    <scope>NUCLEOTIDE SEQUENCE [LARGE SCALE GENOMIC DNA]</scope>
    <source>
        <strain evidence="2 3">DSM 45510</strain>
    </source>
</reference>
<protein>
    <recommendedName>
        <fullName evidence="1">Apea-like HEPN domain-containing protein</fullName>
    </recommendedName>
</protein>
<gene>
    <name evidence="2" type="ORF">JOM49_003761</name>
</gene>
<dbReference type="Proteomes" id="UP000741013">
    <property type="component" value="Unassembled WGS sequence"/>
</dbReference>
<feature type="domain" description="Apea-like HEPN" evidence="1">
    <location>
        <begin position="129"/>
        <end position="258"/>
    </location>
</feature>